<sequence length="129" mass="14908">QNSFEPGYIYQSEALQNDICKSSSEVTTSVYQKAFFTKTRLDGLEVFVSFFVLGTRSFNPEKDQALLKQLNEYEYLRTFPENEISANQFWNAFQDALDSNIRGVDGKRHILSIIANKLSYEAIKKIYLL</sequence>
<accession>A0A9N9JZR2</accession>
<dbReference type="Proteomes" id="UP000789759">
    <property type="component" value="Unassembled WGS sequence"/>
</dbReference>
<proteinExistence type="predicted"/>
<gene>
    <name evidence="1" type="ORF">CPELLU_LOCUS17770</name>
</gene>
<feature type="non-terminal residue" evidence="1">
    <location>
        <position position="129"/>
    </location>
</feature>
<reference evidence="1" key="1">
    <citation type="submission" date="2021-06" db="EMBL/GenBank/DDBJ databases">
        <authorList>
            <person name="Kallberg Y."/>
            <person name="Tangrot J."/>
            <person name="Rosling A."/>
        </authorList>
    </citation>
    <scope>NUCLEOTIDE SEQUENCE</scope>
    <source>
        <strain evidence="1">FL966</strain>
    </source>
</reference>
<organism evidence="1 2">
    <name type="scientific">Cetraspora pellucida</name>
    <dbReference type="NCBI Taxonomy" id="1433469"/>
    <lineage>
        <taxon>Eukaryota</taxon>
        <taxon>Fungi</taxon>
        <taxon>Fungi incertae sedis</taxon>
        <taxon>Mucoromycota</taxon>
        <taxon>Glomeromycotina</taxon>
        <taxon>Glomeromycetes</taxon>
        <taxon>Diversisporales</taxon>
        <taxon>Gigasporaceae</taxon>
        <taxon>Cetraspora</taxon>
    </lineage>
</organism>
<evidence type="ECO:0000313" key="1">
    <source>
        <dbReference type="EMBL" id="CAG8801810.1"/>
    </source>
</evidence>
<evidence type="ECO:0000313" key="2">
    <source>
        <dbReference type="Proteomes" id="UP000789759"/>
    </source>
</evidence>
<keyword evidence="2" id="KW-1185">Reference proteome</keyword>
<comment type="caution">
    <text evidence="1">The sequence shown here is derived from an EMBL/GenBank/DDBJ whole genome shotgun (WGS) entry which is preliminary data.</text>
</comment>
<feature type="non-terminal residue" evidence="1">
    <location>
        <position position="1"/>
    </location>
</feature>
<dbReference type="OrthoDB" id="2425356at2759"/>
<dbReference type="AlphaFoldDB" id="A0A9N9JZR2"/>
<dbReference type="EMBL" id="CAJVQA010031676">
    <property type="protein sequence ID" value="CAG8801810.1"/>
    <property type="molecule type" value="Genomic_DNA"/>
</dbReference>
<name>A0A9N9JZR2_9GLOM</name>
<protein>
    <submittedName>
        <fullName evidence="1">2568_t:CDS:1</fullName>
    </submittedName>
</protein>